<organism evidence="2 3">
    <name type="scientific">Posidoniimonas polymericola</name>
    <dbReference type="NCBI Taxonomy" id="2528002"/>
    <lineage>
        <taxon>Bacteria</taxon>
        <taxon>Pseudomonadati</taxon>
        <taxon>Planctomycetota</taxon>
        <taxon>Planctomycetia</taxon>
        <taxon>Pirellulales</taxon>
        <taxon>Lacipirellulaceae</taxon>
        <taxon>Posidoniimonas</taxon>
    </lineage>
</organism>
<keyword evidence="1" id="KW-0732">Signal</keyword>
<comment type="caution">
    <text evidence="2">The sequence shown here is derived from an EMBL/GenBank/DDBJ whole genome shotgun (WGS) entry which is preliminary data.</text>
</comment>
<name>A0A5C5ZEI0_9BACT</name>
<dbReference type="RefSeq" id="WP_146583972.1">
    <property type="nucleotide sequence ID" value="NZ_SJPO01000001.1"/>
</dbReference>
<sequence length="267" mass="27186" precursor="true">MNRSLLHAAGCGVVCLVVLLSTAAREARAVSYAVNVDGVDAIFLAGRTDLTIPDASLPWTGPGDYLVRHPSPTPEEALESLPSGIGITAGDVVRVLDPTIGGIDFYNGFGPPYFGPSGNSLAGSSVGSLGGISGYAGPQGPLTGVFLDDSVPSAGPAPSTIDFTPAGIGVDFPELSPELGQVFYIGDGVTSGGVFQEFTAPAGATRLFLGIPDGFGFSGPPGAYDDNDGSYRVVIGVNELPVIPEPTAATLVALAACCFARAQRRRR</sequence>
<accession>A0A5C5ZEI0</accession>
<keyword evidence="3" id="KW-1185">Reference proteome</keyword>
<evidence type="ECO:0000313" key="3">
    <source>
        <dbReference type="Proteomes" id="UP000318478"/>
    </source>
</evidence>
<dbReference type="AlphaFoldDB" id="A0A5C5ZEI0"/>
<evidence type="ECO:0008006" key="4">
    <source>
        <dbReference type="Google" id="ProtNLM"/>
    </source>
</evidence>
<feature type="chain" id="PRO_5023147914" description="PEP-CTERM protein-sorting domain-containing protein" evidence="1">
    <location>
        <begin position="24"/>
        <end position="267"/>
    </location>
</feature>
<evidence type="ECO:0000313" key="2">
    <source>
        <dbReference type="EMBL" id="TWT85732.1"/>
    </source>
</evidence>
<dbReference type="OrthoDB" id="454702at2"/>
<dbReference type="EMBL" id="SJPO01000001">
    <property type="protein sequence ID" value="TWT85732.1"/>
    <property type="molecule type" value="Genomic_DNA"/>
</dbReference>
<proteinExistence type="predicted"/>
<evidence type="ECO:0000256" key="1">
    <source>
        <dbReference type="SAM" id="SignalP"/>
    </source>
</evidence>
<protein>
    <recommendedName>
        <fullName evidence="4">PEP-CTERM protein-sorting domain-containing protein</fullName>
    </recommendedName>
</protein>
<feature type="signal peptide" evidence="1">
    <location>
        <begin position="1"/>
        <end position="23"/>
    </location>
</feature>
<reference evidence="2 3" key="1">
    <citation type="submission" date="2019-02" db="EMBL/GenBank/DDBJ databases">
        <title>Deep-cultivation of Planctomycetes and their phenomic and genomic characterization uncovers novel biology.</title>
        <authorList>
            <person name="Wiegand S."/>
            <person name="Jogler M."/>
            <person name="Boedeker C."/>
            <person name="Pinto D."/>
            <person name="Vollmers J."/>
            <person name="Rivas-Marin E."/>
            <person name="Kohn T."/>
            <person name="Peeters S.H."/>
            <person name="Heuer A."/>
            <person name="Rast P."/>
            <person name="Oberbeckmann S."/>
            <person name="Bunk B."/>
            <person name="Jeske O."/>
            <person name="Meyerdierks A."/>
            <person name="Storesund J.E."/>
            <person name="Kallscheuer N."/>
            <person name="Luecker S."/>
            <person name="Lage O.M."/>
            <person name="Pohl T."/>
            <person name="Merkel B.J."/>
            <person name="Hornburger P."/>
            <person name="Mueller R.-W."/>
            <person name="Bruemmer F."/>
            <person name="Labrenz M."/>
            <person name="Spormann A.M."/>
            <person name="Op Den Camp H."/>
            <person name="Overmann J."/>
            <person name="Amann R."/>
            <person name="Jetten M.S.M."/>
            <person name="Mascher T."/>
            <person name="Medema M.H."/>
            <person name="Devos D.P."/>
            <person name="Kaster A.-K."/>
            <person name="Ovreas L."/>
            <person name="Rohde M."/>
            <person name="Galperin M.Y."/>
            <person name="Jogler C."/>
        </authorList>
    </citation>
    <scope>NUCLEOTIDE SEQUENCE [LARGE SCALE GENOMIC DNA]</scope>
    <source>
        <strain evidence="2 3">Pla123a</strain>
    </source>
</reference>
<dbReference type="Proteomes" id="UP000318478">
    <property type="component" value="Unassembled WGS sequence"/>
</dbReference>
<gene>
    <name evidence="2" type="ORF">Pla123a_05390</name>
</gene>